<sequence length="222" mass="23832">MTYAIYECSDPTCRFRFPAAEAQVRRGRCPWCGEPLTIVHRLPMPGERATPDADAAPLSQPFSALLDNVRSAFNVGSIFRSADGAGLRHLYLCGVTPTPDHSKVAKTALGAEQSVAWSHHRNAVTLASSLVAQGWVLWALETGNEAQSIFDVEAPPTPLVLVVGNEVTGIDPDLFALCERYVSIPMAGRKRSLNVATAFGIAAILLGRSLMLSRSRGDSGDI</sequence>
<evidence type="ECO:0000313" key="5">
    <source>
        <dbReference type="EMBL" id="BAM00901.1"/>
    </source>
</evidence>
<dbReference type="Gene3D" id="3.40.1280.10">
    <property type="match status" value="1"/>
</dbReference>
<dbReference type="STRING" id="926550.CLDAP_28610"/>
<dbReference type="GO" id="GO:0006396">
    <property type="term" value="P:RNA processing"/>
    <property type="evidence" value="ECO:0007669"/>
    <property type="project" value="InterPro"/>
</dbReference>
<dbReference type="InterPro" id="IPR001537">
    <property type="entry name" value="SpoU_MeTrfase"/>
</dbReference>
<name>I0I6L3_CALAS</name>
<organism evidence="5 6">
    <name type="scientific">Caldilinea aerophila (strain DSM 14535 / JCM 11387 / NBRC 104270 / STL-6-O1)</name>
    <dbReference type="NCBI Taxonomy" id="926550"/>
    <lineage>
        <taxon>Bacteria</taxon>
        <taxon>Bacillati</taxon>
        <taxon>Chloroflexota</taxon>
        <taxon>Caldilineae</taxon>
        <taxon>Caldilineales</taxon>
        <taxon>Caldilineaceae</taxon>
        <taxon>Caldilinea</taxon>
    </lineage>
</organism>
<evidence type="ECO:0000259" key="4">
    <source>
        <dbReference type="Pfam" id="PF00588"/>
    </source>
</evidence>
<proteinExistence type="predicted"/>
<dbReference type="Pfam" id="PF00588">
    <property type="entry name" value="SpoU_methylase"/>
    <property type="match status" value="1"/>
</dbReference>
<dbReference type="KEGG" id="cap:CLDAP_28610"/>
<reference evidence="5 6" key="1">
    <citation type="submission" date="2012-02" db="EMBL/GenBank/DDBJ databases">
        <title>Complete genome sequence of Caldilinea aerophila DSM 14535 (= NBRC 102666).</title>
        <authorList>
            <person name="Oguchi A."/>
            <person name="Hosoyama A."/>
            <person name="Sekine M."/>
            <person name="Fukai R."/>
            <person name="Kato Y."/>
            <person name="Nakamura S."/>
            <person name="Hanada S."/>
            <person name="Yamazaki S."/>
            <person name="Fujita N."/>
        </authorList>
    </citation>
    <scope>NUCLEOTIDE SEQUENCE [LARGE SCALE GENOMIC DNA]</scope>
    <source>
        <strain evidence="6">DSM 14535 / JCM 11387 / NBRC 104270 / STL-6-O1</strain>
    </source>
</reference>
<evidence type="ECO:0000256" key="1">
    <source>
        <dbReference type="ARBA" id="ARBA00022603"/>
    </source>
</evidence>
<dbReference type="AlphaFoldDB" id="I0I6L3"/>
<keyword evidence="2 5" id="KW-0808">Transferase</keyword>
<evidence type="ECO:0000256" key="2">
    <source>
        <dbReference type="ARBA" id="ARBA00022679"/>
    </source>
</evidence>
<dbReference type="PANTHER" id="PTHR43191:SF7">
    <property type="entry name" value="OBP33PEP LIKE PROTEIN"/>
    <property type="match status" value="1"/>
</dbReference>
<dbReference type="InterPro" id="IPR029028">
    <property type="entry name" value="Alpha/beta_knot_MTases"/>
</dbReference>
<evidence type="ECO:0000313" key="6">
    <source>
        <dbReference type="Proteomes" id="UP000007880"/>
    </source>
</evidence>
<dbReference type="HOGENOM" id="CLU_1243427_0_0_0"/>
<gene>
    <name evidence="5" type="ordered locus">CLDAP_28610</name>
</gene>
<keyword evidence="3" id="KW-0812">Transmembrane</keyword>
<feature type="domain" description="tRNA/rRNA methyltransferase SpoU type" evidence="4">
    <location>
        <begin position="64"/>
        <end position="203"/>
    </location>
</feature>
<keyword evidence="3" id="KW-1133">Transmembrane helix</keyword>
<dbReference type="SUPFAM" id="SSF75217">
    <property type="entry name" value="alpha/beta knot"/>
    <property type="match status" value="1"/>
</dbReference>
<dbReference type="EMBL" id="AP012337">
    <property type="protein sequence ID" value="BAM00901.1"/>
    <property type="molecule type" value="Genomic_DNA"/>
</dbReference>
<feature type="transmembrane region" description="Helical" evidence="3">
    <location>
        <begin position="193"/>
        <end position="211"/>
    </location>
</feature>
<dbReference type="InterPro" id="IPR051259">
    <property type="entry name" value="rRNA_Methyltransferase"/>
</dbReference>
<dbReference type="InterPro" id="IPR029026">
    <property type="entry name" value="tRNA_m1G_MTases_N"/>
</dbReference>
<dbReference type="GO" id="GO:0032259">
    <property type="term" value="P:methylation"/>
    <property type="evidence" value="ECO:0007669"/>
    <property type="project" value="UniProtKB-KW"/>
</dbReference>
<keyword evidence="6" id="KW-1185">Reference proteome</keyword>
<keyword evidence="3" id="KW-0472">Membrane</keyword>
<dbReference type="RefSeq" id="WP_014434128.1">
    <property type="nucleotide sequence ID" value="NC_017079.1"/>
</dbReference>
<dbReference type="CDD" id="cd18097">
    <property type="entry name" value="SpoU-like"/>
    <property type="match status" value="1"/>
</dbReference>
<protein>
    <submittedName>
        <fullName evidence="5">Putative RNA methyltransferase</fullName>
    </submittedName>
</protein>
<dbReference type="GO" id="GO:0008173">
    <property type="term" value="F:RNA methyltransferase activity"/>
    <property type="evidence" value="ECO:0007669"/>
    <property type="project" value="InterPro"/>
</dbReference>
<dbReference type="eggNOG" id="COG0566">
    <property type="taxonomic scope" value="Bacteria"/>
</dbReference>
<accession>I0I6L3</accession>
<keyword evidence="1 5" id="KW-0489">Methyltransferase</keyword>
<dbReference type="GO" id="GO:0003723">
    <property type="term" value="F:RNA binding"/>
    <property type="evidence" value="ECO:0007669"/>
    <property type="project" value="InterPro"/>
</dbReference>
<evidence type="ECO:0000256" key="3">
    <source>
        <dbReference type="SAM" id="Phobius"/>
    </source>
</evidence>
<dbReference type="PANTHER" id="PTHR43191">
    <property type="entry name" value="RRNA METHYLTRANSFERASE 3"/>
    <property type="match status" value="1"/>
</dbReference>
<dbReference type="Proteomes" id="UP000007880">
    <property type="component" value="Chromosome"/>
</dbReference>